<dbReference type="EMBL" id="VDMD01000001">
    <property type="protein sequence ID" value="TRM69740.1"/>
    <property type="molecule type" value="Genomic_DNA"/>
</dbReference>
<sequence length="505" mass="53094">MAYNYYRQNGQGGWGTNQYQFGPPPTPGFHPQPSWGGLDYYRAHALNPDESLYQHAYETIRAPVPGIGVGLHEARHWHRRAYGGMADPTQLTPEEIGYASAYEAYRVWIHNADIVQPVSGDPERQREAMIGLAVAEAARALQYSGRVWDTYSRNRAADVAAATASIIYEQVADNIEDEYEFGGRRPRSRRGSVASIGSAYADDYDPYQADYRARPRRRRSVSHRRSYSQGPPLTPSPMPYAGSASMTPGVGVAGSASSAGSYSPYQGQQYGGSQYAGSGSAYGGGMGSAMGGDMMGGMGTAGSMGGGAPMPMPSAGGQGYQMQMGTPSNGMPAPIIIKPQSSGYERRRATSMSVPYGGQYGGMGGSQYGGMGGQQYGGMGMGQPGMGMGMGMGQPGMGQMGMGQPGMGQPGMGQPGMGQPGMGMDPRMGGMSQGMGGMGGYGMNPLGGGLGSGGIQYGALPGGGSVMGAAPGQPIIVQMPRRHKHRHKHHHRSSSRRRSSSRSRH</sequence>
<dbReference type="AlphaFoldDB" id="A0A550CY97"/>
<name>A0A550CY97_9AGAR</name>
<dbReference type="STRING" id="97359.A0A550CY97"/>
<keyword evidence="3" id="KW-1185">Reference proteome</keyword>
<dbReference type="OrthoDB" id="2802356at2759"/>
<comment type="caution">
    <text evidence="2">The sequence shown here is derived from an EMBL/GenBank/DDBJ whole genome shotgun (WGS) entry which is preliminary data.</text>
</comment>
<accession>A0A550CY97</accession>
<evidence type="ECO:0000313" key="3">
    <source>
        <dbReference type="Proteomes" id="UP000320762"/>
    </source>
</evidence>
<organism evidence="2 3">
    <name type="scientific">Schizophyllum amplum</name>
    <dbReference type="NCBI Taxonomy" id="97359"/>
    <lineage>
        <taxon>Eukaryota</taxon>
        <taxon>Fungi</taxon>
        <taxon>Dikarya</taxon>
        <taxon>Basidiomycota</taxon>
        <taxon>Agaricomycotina</taxon>
        <taxon>Agaricomycetes</taxon>
        <taxon>Agaricomycetidae</taxon>
        <taxon>Agaricales</taxon>
        <taxon>Schizophyllaceae</taxon>
        <taxon>Schizophyllum</taxon>
    </lineage>
</organism>
<feature type="region of interest" description="Disordered" evidence="1">
    <location>
        <begin position="207"/>
        <end position="242"/>
    </location>
</feature>
<evidence type="ECO:0000313" key="2">
    <source>
        <dbReference type="EMBL" id="TRM69740.1"/>
    </source>
</evidence>
<feature type="region of interest" description="Disordered" evidence="1">
    <location>
        <begin position="480"/>
        <end position="505"/>
    </location>
</feature>
<feature type="compositionally biased region" description="Basic residues" evidence="1">
    <location>
        <begin position="214"/>
        <end position="226"/>
    </location>
</feature>
<dbReference type="Proteomes" id="UP000320762">
    <property type="component" value="Unassembled WGS sequence"/>
</dbReference>
<evidence type="ECO:0000256" key="1">
    <source>
        <dbReference type="SAM" id="MobiDB-lite"/>
    </source>
</evidence>
<protein>
    <submittedName>
        <fullName evidence="2">Uncharacterized protein</fullName>
    </submittedName>
</protein>
<proteinExistence type="predicted"/>
<gene>
    <name evidence="2" type="ORF">BD626DRAFT_475127</name>
</gene>
<reference evidence="2 3" key="1">
    <citation type="journal article" date="2019" name="New Phytol.">
        <title>Comparative genomics reveals unique wood-decay strategies and fruiting body development in the Schizophyllaceae.</title>
        <authorList>
            <person name="Almasi E."/>
            <person name="Sahu N."/>
            <person name="Krizsan K."/>
            <person name="Balint B."/>
            <person name="Kovacs G.M."/>
            <person name="Kiss B."/>
            <person name="Cseklye J."/>
            <person name="Drula E."/>
            <person name="Henrissat B."/>
            <person name="Nagy I."/>
            <person name="Chovatia M."/>
            <person name="Adam C."/>
            <person name="LaButti K."/>
            <person name="Lipzen A."/>
            <person name="Riley R."/>
            <person name="Grigoriev I.V."/>
            <person name="Nagy L.G."/>
        </authorList>
    </citation>
    <scope>NUCLEOTIDE SEQUENCE [LARGE SCALE GENOMIC DNA]</scope>
    <source>
        <strain evidence="2 3">NL-1724</strain>
    </source>
</reference>